<evidence type="ECO:0000313" key="2">
    <source>
        <dbReference type="EMBL" id="AFC21791.1"/>
    </source>
</evidence>
<keyword evidence="3" id="KW-1185">Reference proteome</keyword>
<dbReference type="KEGG" id="vg:13994081"/>
<gene>
    <name evidence="2" type="ORF">GAP32_341</name>
</gene>
<feature type="transmembrane region" description="Helical" evidence="1">
    <location>
        <begin position="42"/>
        <end position="62"/>
    </location>
</feature>
<name>K4F6A6_9CAUD</name>
<dbReference type="RefSeq" id="YP_006987446.1">
    <property type="nucleotide sequence ID" value="NC_019401.1"/>
</dbReference>
<keyword evidence="1" id="KW-1133">Transmembrane helix</keyword>
<proteinExistence type="predicted"/>
<dbReference type="GeneID" id="13994081"/>
<evidence type="ECO:0000256" key="1">
    <source>
        <dbReference type="SAM" id="Phobius"/>
    </source>
</evidence>
<evidence type="ECO:0000313" key="3">
    <source>
        <dbReference type="Proteomes" id="UP000000457"/>
    </source>
</evidence>
<organism evidence="2 3">
    <name type="scientific">Cronobacter phage vB_CsaM_GAP32</name>
    <dbReference type="NCBI Taxonomy" id="1141136"/>
    <lineage>
        <taxon>Viruses</taxon>
        <taxon>Duplodnaviria</taxon>
        <taxon>Heunggongvirae</taxon>
        <taxon>Uroviricota</taxon>
        <taxon>Caudoviricetes</taxon>
        <taxon>Mimasvirus</taxon>
        <taxon>Mimasvirus GAP32</taxon>
    </lineage>
</organism>
<accession>K4F6A6</accession>
<reference evidence="2 3" key="1">
    <citation type="journal article" date="2014" name="Virology">
        <title>Supersize me: Cronobacter sakazakii phage GAP32.</title>
        <authorList>
            <person name="Abbasifar R."/>
            <person name="Griffiths M.W."/>
            <person name="Sabour P.M."/>
            <person name="Ackermann H.-W."/>
            <person name="Vandersteegen K."/>
            <person name="Lavigne R."/>
            <person name="Noben J.-P."/>
            <person name="Villa A.A."/>
            <person name="Abbasifar A."/>
            <person name="Nash J.H.E."/>
            <person name="Kropinski A.M."/>
        </authorList>
    </citation>
    <scope>NUCLEOTIDE SEQUENCE [LARGE SCALE GENOMIC DNA]</scope>
    <source>
        <strain evidence="2">GAP-32</strain>
    </source>
</reference>
<protein>
    <submittedName>
        <fullName evidence="2">Putative membrane protein</fullName>
    </submittedName>
</protein>
<keyword evidence="1" id="KW-0812">Transmembrane</keyword>
<dbReference type="EMBL" id="JN882285">
    <property type="protein sequence ID" value="AFC21791.1"/>
    <property type="molecule type" value="Genomic_DNA"/>
</dbReference>
<keyword evidence="1" id="KW-0472">Membrane</keyword>
<dbReference type="Proteomes" id="UP000000457">
    <property type="component" value="Segment"/>
</dbReference>
<dbReference type="OrthoDB" id="24152at10239"/>
<sequence length="115" mass="13081">MWLYALVLIACVAINFLIWYSVSRWYLKDDFVLIIGDNMKRFLKTTLLAIIIGTLLCSVKLYKMASCQTKGLITNASTQYSWVMDQCQAKNSTGVYVDIERSRGMPGDDQHDTGQ</sequence>
<feature type="transmembrane region" description="Helical" evidence="1">
    <location>
        <begin position="5"/>
        <end position="22"/>
    </location>
</feature>